<evidence type="ECO:0000313" key="2">
    <source>
        <dbReference type="Proteomes" id="UP001153334"/>
    </source>
</evidence>
<dbReference type="Proteomes" id="UP001153334">
    <property type="component" value="Unassembled WGS sequence"/>
</dbReference>
<reference evidence="1" key="1">
    <citation type="submission" date="2022-11" db="EMBL/GenBank/DDBJ databases">
        <title>Genome Sequence of Nemania bipapillata.</title>
        <authorList>
            <person name="Buettner E."/>
        </authorList>
    </citation>
    <scope>NUCLEOTIDE SEQUENCE</scope>
    <source>
        <strain evidence="1">CP14</strain>
    </source>
</reference>
<gene>
    <name evidence="1" type="ORF">ONZ43_g2582</name>
</gene>
<comment type="caution">
    <text evidence="1">The sequence shown here is derived from an EMBL/GenBank/DDBJ whole genome shotgun (WGS) entry which is preliminary data.</text>
</comment>
<accession>A0ACC2J028</accession>
<evidence type="ECO:0000313" key="1">
    <source>
        <dbReference type="EMBL" id="KAJ8120806.1"/>
    </source>
</evidence>
<proteinExistence type="predicted"/>
<dbReference type="EMBL" id="JAPESX010000539">
    <property type="protein sequence ID" value="KAJ8120806.1"/>
    <property type="molecule type" value="Genomic_DNA"/>
</dbReference>
<name>A0ACC2J028_9PEZI</name>
<protein>
    <submittedName>
        <fullName evidence="1">Uncharacterized protein</fullName>
    </submittedName>
</protein>
<sequence>MTETPFTPYWRPVGPLAGPNSWVFFVVARIASRHRPVAVVSSVGDFEPVESLQGYPLIACCRRIVTIFADSANHAAIRAELALAASYYVGDGSCEYCPEPVELPEFNRMQPPRIPHPWDRTRFCEFPFIAAYLLQGVSFDAQVGRTAPALLEPLATVYRDSSIEWGMVIIDITELDVVRYGIVGFTVSMAKFIPSLAAERTPFSMGATGTGVFERGDLRVMDELRPRRAMSAAEYMAKFDYEASAYGNAAERLAQVPLVDSAAMDLVWPSDAEDNTQKPPADLSVSTGDLRPVPDQMVMQLIQETMRLDDLDISKFDKFRVIPNFQVLLGHSLIQHSERLGNMRSAGRLIRLAFTDDKHLSLERLRNLSAELLSAALDNSEIDTVTSVSLCIDNVRSTPAQLTEVLMQADTLRDIYFLQSPTRQSDALSVHLFQELAARPQLLSRANVMLAGAYSAALRKRFWLPTNLRGDAAQLAPLAVFPAQQILVRHQQFSRRGAEFSYDYIHLGDGLHKPEHFATGFLLWLSTLMPWPDQIFDSRAQLFSFSSSPASFASDLLSTAQISPILAENFALPILMPDGNTVCSPRVRDLVPGGWTVVVSQEMCQPNGISCSESYYIRYALIRPCHKRIMVDHPPPTAPGPEDLEVVGLKEFLSITAPNVDHVAIDRGLARVAKKLASGMYWEPLPSNVEPLSILTQAEAAGMLLEFLENARELKKGLRRAMKENPEGEYTLPMLRLS</sequence>
<organism evidence="1 2">
    <name type="scientific">Nemania bipapillata</name>
    <dbReference type="NCBI Taxonomy" id="110536"/>
    <lineage>
        <taxon>Eukaryota</taxon>
        <taxon>Fungi</taxon>
        <taxon>Dikarya</taxon>
        <taxon>Ascomycota</taxon>
        <taxon>Pezizomycotina</taxon>
        <taxon>Sordariomycetes</taxon>
        <taxon>Xylariomycetidae</taxon>
        <taxon>Xylariales</taxon>
        <taxon>Xylariaceae</taxon>
        <taxon>Nemania</taxon>
    </lineage>
</organism>
<keyword evidence="2" id="KW-1185">Reference proteome</keyword>